<reference evidence="2" key="1">
    <citation type="journal article" date="2021" name="Microorganisms">
        <title>Acidisoma silvae sp. nov. and Acidisomacellulosilytica sp. nov., Two Acidophilic Bacteria Isolated from Decaying Wood, Hydrolyzing Cellulose and Producing Poly-3-hydroxybutyrate.</title>
        <authorList>
            <person name="Mieszkin S."/>
            <person name="Pouder E."/>
            <person name="Uroz S."/>
            <person name="Simon-Colin C."/>
            <person name="Alain K."/>
        </authorList>
    </citation>
    <scope>NUCLEOTIDE SEQUENCE</scope>
    <source>
        <strain evidence="2">HW T2.11</strain>
    </source>
</reference>
<evidence type="ECO:0000313" key="3">
    <source>
        <dbReference type="Proteomes" id="UP000708298"/>
    </source>
</evidence>
<comment type="caution">
    <text evidence="2">The sequence shown here is derived from an EMBL/GenBank/DDBJ whole genome shotgun (WGS) entry which is preliminary data.</text>
</comment>
<dbReference type="Pfam" id="PF05229">
    <property type="entry name" value="SCPU"/>
    <property type="match status" value="1"/>
</dbReference>
<dbReference type="InterPro" id="IPR007893">
    <property type="entry name" value="Spore_coat_U/FanG"/>
</dbReference>
<evidence type="ECO:0000313" key="2">
    <source>
        <dbReference type="EMBL" id="MCB8878295.1"/>
    </source>
</evidence>
<dbReference type="Proteomes" id="UP000708298">
    <property type="component" value="Unassembled WGS sequence"/>
</dbReference>
<name>A0A964E176_9PROT</name>
<keyword evidence="2" id="KW-0946">Virion</keyword>
<dbReference type="InterPro" id="IPR053167">
    <property type="entry name" value="Spore_coat_component"/>
</dbReference>
<keyword evidence="3" id="KW-1185">Reference proteome</keyword>
<evidence type="ECO:0000259" key="1">
    <source>
        <dbReference type="Pfam" id="PF05229"/>
    </source>
</evidence>
<dbReference type="PANTHER" id="PTHR37089:SF3">
    <property type="entry name" value="EXPORTED PROTEIN"/>
    <property type="match status" value="1"/>
</dbReference>
<dbReference type="AlphaFoldDB" id="A0A964E176"/>
<keyword evidence="2" id="KW-0167">Capsid protein</keyword>
<proteinExistence type="predicted"/>
<organism evidence="2 3">
    <name type="scientific">Acidisoma silvae</name>
    <dbReference type="NCBI Taxonomy" id="2802396"/>
    <lineage>
        <taxon>Bacteria</taxon>
        <taxon>Pseudomonadati</taxon>
        <taxon>Pseudomonadota</taxon>
        <taxon>Alphaproteobacteria</taxon>
        <taxon>Acetobacterales</taxon>
        <taxon>Acidocellaceae</taxon>
        <taxon>Acidisoma</taxon>
    </lineage>
</organism>
<dbReference type="PANTHER" id="PTHR37089">
    <property type="entry name" value="PROTEIN U-RELATED"/>
    <property type="match status" value="1"/>
</dbReference>
<dbReference type="RefSeq" id="WP_227323945.1">
    <property type="nucleotide sequence ID" value="NZ_JAESVB010000029.1"/>
</dbReference>
<dbReference type="EMBL" id="JAESVB010000029">
    <property type="protein sequence ID" value="MCB8878295.1"/>
    <property type="molecule type" value="Genomic_DNA"/>
</dbReference>
<gene>
    <name evidence="2" type="ORF">ASILVAE211_24170</name>
</gene>
<feature type="domain" description="Spore coat protein U/FanG" evidence="1">
    <location>
        <begin position="43"/>
        <end position="169"/>
    </location>
</feature>
<sequence>MRTLTIILSVAGVLLVMLPRPSQAVLICDGGSVLGLPSGAPAVTATPMVFGAYMASLGTPTTITNTITVACVGAALNLLPYLPAFTITLSAGSSSSFSPRKFTGPSTALSYNIYTTAAMTAVWGNGTGGSVTQAGGNNLFASQTFTGYGSIPKGQWVKAGSYTDTITITVTY</sequence>
<reference evidence="2" key="2">
    <citation type="submission" date="2021-01" db="EMBL/GenBank/DDBJ databases">
        <authorList>
            <person name="Mieszkin S."/>
            <person name="Pouder E."/>
            <person name="Alain K."/>
        </authorList>
    </citation>
    <scope>NUCLEOTIDE SEQUENCE</scope>
    <source>
        <strain evidence="2">HW T2.11</strain>
    </source>
</reference>
<dbReference type="SMART" id="SM00972">
    <property type="entry name" value="SCPU"/>
    <property type="match status" value="1"/>
</dbReference>
<accession>A0A964E176</accession>
<protein>
    <submittedName>
        <fullName evidence="2">Spore coat protein U domain-containing protein</fullName>
    </submittedName>
</protein>